<organism evidence="2 3">
    <name type="scientific">Rurimicrobium arvi</name>
    <dbReference type="NCBI Taxonomy" id="2049916"/>
    <lineage>
        <taxon>Bacteria</taxon>
        <taxon>Pseudomonadati</taxon>
        <taxon>Bacteroidota</taxon>
        <taxon>Chitinophagia</taxon>
        <taxon>Chitinophagales</taxon>
        <taxon>Chitinophagaceae</taxon>
        <taxon>Rurimicrobium</taxon>
    </lineage>
</organism>
<evidence type="ECO:0000256" key="1">
    <source>
        <dbReference type="SAM" id="SignalP"/>
    </source>
</evidence>
<evidence type="ECO:0000313" key="2">
    <source>
        <dbReference type="EMBL" id="GAA4453348.1"/>
    </source>
</evidence>
<reference evidence="3" key="1">
    <citation type="journal article" date="2019" name="Int. J. Syst. Evol. Microbiol.">
        <title>The Global Catalogue of Microorganisms (GCM) 10K type strain sequencing project: providing services to taxonomists for standard genome sequencing and annotation.</title>
        <authorList>
            <consortium name="The Broad Institute Genomics Platform"/>
            <consortium name="The Broad Institute Genome Sequencing Center for Infectious Disease"/>
            <person name="Wu L."/>
            <person name="Ma J."/>
        </authorList>
    </citation>
    <scope>NUCLEOTIDE SEQUENCE [LARGE SCALE GENOMIC DNA]</scope>
    <source>
        <strain evidence="3">JCM 31921</strain>
    </source>
</reference>
<dbReference type="EMBL" id="BAABEZ010000022">
    <property type="protein sequence ID" value="GAA4453348.1"/>
    <property type="molecule type" value="Genomic_DNA"/>
</dbReference>
<feature type="signal peptide" evidence="1">
    <location>
        <begin position="1"/>
        <end position="21"/>
    </location>
</feature>
<accession>A0ABP8MS10</accession>
<dbReference type="RefSeq" id="WP_344824396.1">
    <property type="nucleotide sequence ID" value="NZ_BAABEZ010000022.1"/>
</dbReference>
<sequence>MKKLLCAAALIGLFSAGLVSCKKDDKKTSTPTPPATESPYYFEFTLDGKYTKFANPEPQYASLFGDVGGWQTPVNALFPGIRLSFVYTHSATHADLMGLKGKRLRFNDPYDSRDSVLASLSYDTDDTSSTYYDTSDTTFENYVEISNITYLKRQMVVGNYNDVYVITGTCRTPMQRGMEPAVMLEGGKFNMMISRLVLDGE</sequence>
<evidence type="ECO:0000313" key="3">
    <source>
        <dbReference type="Proteomes" id="UP001501410"/>
    </source>
</evidence>
<gene>
    <name evidence="2" type="ORF">GCM10023092_13530</name>
</gene>
<dbReference type="Proteomes" id="UP001501410">
    <property type="component" value="Unassembled WGS sequence"/>
</dbReference>
<dbReference type="PROSITE" id="PS51257">
    <property type="entry name" value="PROKAR_LIPOPROTEIN"/>
    <property type="match status" value="1"/>
</dbReference>
<comment type="caution">
    <text evidence="2">The sequence shown here is derived from an EMBL/GenBank/DDBJ whole genome shotgun (WGS) entry which is preliminary data.</text>
</comment>
<protein>
    <submittedName>
        <fullName evidence="2">Uncharacterized protein</fullName>
    </submittedName>
</protein>
<keyword evidence="1" id="KW-0732">Signal</keyword>
<proteinExistence type="predicted"/>
<keyword evidence="3" id="KW-1185">Reference proteome</keyword>
<name>A0ABP8MS10_9BACT</name>
<feature type="chain" id="PRO_5045749051" evidence="1">
    <location>
        <begin position="22"/>
        <end position="201"/>
    </location>
</feature>